<dbReference type="Gene3D" id="3.30.2400.10">
    <property type="entry name" value="Major capsid protein gp5"/>
    <property type="match status" value="1"/>
</dbReference>
<evidence type="ECO:0000259" key="7">
    <source>
        <dbReference type="Pfam" id="PF05065"/>
    </source>
</evidence>
<reference evidence="8 9" key="1">
    <citation type="submission" date="2023-05" db="EMBL/GenBank/DDBJ databases">
        <title>Sedimentitalea sp. nov. JM2-8.</title>
        <authorList>
            <person name="Huang J."/>
        </authorList>
    </citation>
    <scope>NUCLEOTIDE SEQUENCE [LARGE SCALE GENOMIC DNA]</scope>
    <source>
        <strain evidence="8 9">JM2-8</strain>
    </source>
</reference>
<gene>
    <name evidence="8" type="ORF">QO034_18795</name>
</gene>
<keyword evidence="2" id="KW-1188">Viral release from host cell</keyword>
<evidence type="ECO:0000256" key="4">
    <source>
        <dbReference type="ARBA" id="ARBA00022801"/>
    </source>
</evidence>
<dbReference type="Proteomes" id="UP001227126">
    <property type="component" value="Unassembled WGS sequence"/>
</dbReference>
<dbReference type="Pfam" id="PF04586">
    <property type="entry name" value="Peptidase_S78"/>
    <property type="match status" value="1"/>
</dbReference>
<feature type="region of interest" description="Disordered" evidence="5">
    <location>
        <begin position="122"/>
        <end position="145"/>
    </location>
</feature>
<evidence type="ECO:0000256" key="2">
    <source>
        <dbReference type="ARBA" id="ARBA00022612"/>
    </source>
</evidence>
<keyword evidence="4" id="KW-0378">Hydrolase</keyword>
<evidence type="ECO:0000313" key="8">
    <source>
        <dbReference type="EMBL" id="MDK3075140.1"/>
    </source>
</evidence>
<sequence>MEILDHTREAIDLTWLNSGNAPLLDNHIRHDGIARQVGVITRAWIDGKRLYVSAKFSSRPEAQALRQDVIDGIVRNVSVGYERLEIKRDDGTEDYHVTSWKPTEASFVPVPADTTVGMGRSATPKMEAHMPDNIQGAPKTGERKMPGVKTDAERAAEFETALTDIRSLASEHNIGNVGEAFIEAQIRAGNTPSIEVFRGIARSEIPEGTALRNEDIGLNDQETRKFSILNLCAAMRDGATSTDNERAAFELEACEAAAAQSGKATKGSFVLPAELMRSWDDFEIEGVRSSAVRAPVSAGGNPNIQDVTHLASRFIDNLRNRLVLGQLGITILDGLTGDIELPGGDQNAQAAWLGTEDADAAETVPTFRKVSLTVHDVAAYTDITRRMIQYSTIGIEMYVRNQLVTAMVEAIDLAGWYGSGLTGVPEGLANTTGIGSVTFAAAVPTRNELIDMDTAIANTNNTGTPHFVSTTAMGGALRKAPIDAGSGKFLMDASGLEIGNPFTRSNQITDGDVFAGTFEDMLMGAWGSLELDRSTEAKFLSGGLRLRGIQSVDFGVRRVGSFVLGNDTP</sequence>
<dbReference type="InterPro" id="IPR054612">
    <property type="entry name" value="Phage_capsid-like_C"/>
</dbReference>
<protein>
    <submittedName>
        <fullName evidence="8">Phage major capsid protein</fullName>
    </submittedName>
</protein>
<dbReference type="Pfam" id="PF05065">
    <property type="entry name" value="Phage_capsid"/>
    <property type="match status" value="1"/>
</dbReference>
<keyword evidence="3" id="KW-0645">Protease</keyword>
<dbReference type="SUPFAM" id="SSF56563">
    <property type="entry name" value="Major capsid protein gp5"/>
    <property type="match status" value="1"/>
</dbReference>
<organism evidence="8 9">
    <name type="scientific">Sedimentitalea xiamensis</name>
    <dbReference type="NCBI Taxonomy" id="3050037"/>
    <lineage>
        <taxon>Bacteria</taxon>
        <taxon>Pseudomonadati</taxon>
        <taxon>Pseudomonadota</taxon>
        <taxon>Alphaproteobacteria</taxon>
        <taxon>Rhodobacterales</taxon>
        <taxon>Paracoccaceae</taxon>
        <taxon>Sedimentitalea</taxon>
    </lineage>
</organism>
<comment type="caution">
    <text evidence="8">The sequence shown here is derived from an EMBL/GenBank/DDBJ whole genome shotgun (WGS) entry which is preliminary data.</text>
</comment>
<proteinExistence type="predicted"/>
<evidence type="ECO:0000259" key="6">
    <source>
        <dbReference type="Pfam" id="PF04586"/>
    </source>
</evidence>
<name>A0ABT7FJH6_9RHOB</name>
<evidence type="ECO:0000256" key="1">
    <source>
        <dbReference type="ARBA" id="ARBA00004328"/>
    </source>
</evidence>
<dbReference type="InterPro" id="IPR054613">
    <property type="entry name" value="Peptidase_S78_dom"/>
</dbReference>
<comment type="subcellular location">
    <subcellularLocation>
        <location evidence="1">Virion</location>
    </subcellularLocation>
</comment>
<accession>A0ABT7FJH6</accession>
<evidence type="ECO:0000256" key="5">
    <source>
        <dbReference type="SAM" id="MobiDB-lite"/>
    </source>
</evidence>
<keyword evidence="9" id="KW-1185">Reference proteome</keyword>
<dbReference type="EMBL" id="JASNJE010000031">
    <property type="protein sequence ID" value="MDK3075140.1"/>
    <property type="molecule type" value="Genomic_DNA"/>
</dbReference>
<evidence type="ECO:0000256" key="3">
    <source>
        <dbReference type="ARBA" id="ARBA00022670"/>
    </source>
</evidence>
<evidence type="ECO:0000313" key="9">
    <source>
        <dbReference type="Proteomes" id="UP001227126"/>
    </source>
</evidence>
<feature type="domain" description="Phage capsid-like C-terminal" evidence="7">
    <location>
        <begin position="309"/>
        <end position="566"/>
    </location>
</feature>
<feature type="domain" description="Prohead serine protease" evidence="6">
    <location>
        <begin position="8"/>
        <end position="114"/>
    </location>
</feature>
<dbReference type="InterPro" id="IPR024455">
    <property type="entry name" value="Phage_capsid"/>
</dbReference>
<dbReference type="NCBIfam" id="TIGR01554">
    <property type="entry name" value="major_cap_HK97"/>
    <property type="match status" value="1"/>
</dbReference>